<evidence type="ECO:0000313" key="2">
    <source>
        <dbReference type="EMBL" id="QSI77079.1"/>
    </source>
</evidence>
<accession>A0ABX7M5N1</accession>
<evidence type="ECO:0000256" key="1">
    <source>
        <dbReference type="SAM" id="MobiDB-lite"/>
    </source>
</evidence>
<gene>
    <name evidence="2" type="ORF">JY500_00050</name>
</gene>
<feature type="region of interest" description="Disordered" evidence="1">
    <location>
        <begin position="127"/>
        <end position="149"/>
    </location>
</feature>
<dbReference type="Proteomes" id="UP000663570">
    <property type="component" value="Chromosome"/>
</dbReference>
<reference evidence="2 3" key="1">
    <citation type="submission" date="2021-02" db="EMBL/GenBank/DDBJ databases">
        <title>Niveibacterium changnyeongensis HC41.</title>
        <authorList>
            <person name="Kang M."/>
        </authorList>
    </citation>
    <scope>NUCLEOTIDE SEQUENCE [LARGE SCALE GENOMIC DNA]</scope>
    <source>
        <strain evidence="2 3">HC41</strain>
    </source>
</reference>
<dbReference type="InterPro" id="IPR008023">
    <property type="entry name" value="DUF748"/>
</dbReference>
<name>A0ABX7M5N1_9RHOO</name>
<dbReference type="Pfam" id="PF05359">
    <property type="entry name" value="DUF748"/>
    <property type="match status" value="1"/>
</dbReference>
<organism evidence="2 3">
    <name type="scientific">Niveibacterium microcysteis</name>
    <dbReference type="NCBI Taxonomy" id="2811415"/>
    <lineage>
        <taxon>Bacteria</taxon>
        <taxon>Pseudomonadati</taxon>
        <taxon>Pseudomonadota</taxon>
        <taxon>Betaproteobacteria</taxon>
        <taxon>Rhodocyclales</taxon>
        <taxon>Rhodocyclaceae</taxon>
        <taxon>Niveibacterium</taxon>
    </lineage>
</organism>
<keyword evidence="3" id="KW-1185">Reference proteome</keyword>
<dbReference type="PANTHER" id="PTHR30441">
    <property type="entry name" value="DUF748 DOMAIN-CONTAINING PROTEIN"/>
    <property type="match status" value="1"/>
</dbReference>
<dbReference type="PANTHER" id="PTHR30441:SF8">
    <property type="entry name" value="DUF748 DOMAIN-CONTAINING PROTEIN"/>
    <property type="match status" value="1"/>
</dbReference>
<protein>
    <submittedName>
        <fullName evidence="2">DUF748 domain-containing protein</fullName>
    </submittedName>
</protein>
<dbReference type="RefSeq" id="WP_206254628.1">
    <property type="nucleotide sequence ID" value="NZ_CP071060.1"/>
</dbReference>
<sequence>MLRSRTARFIFAALLALLLLVPAAYYFAVQRLKVAVEQGLGARAQVGDVVVRWNALELHDVVVRAADEWPVQDELRARVVRVVPALMSLLRGDIEVRELRLEGAYLSMLRARNGRLRVLPAVLEPAAAPQGRQDDASGPQSDAAVEASSDEAPARVIRFDSIVLVDGALDYCDATVARKPHCIALRALDGRLSDLRIPTLDAASTLTLAGTVAGPTRDGHLALEGSLTMATRDMDLKLDLTGVDLRSVEPYLVKAADAGVKRGVLDLSMHAKVLKRRLDAPGRLTLSELELVEHGHSALGLPRALVVSALKDRSGRIQVDFTLKGNLDDPKFSLNEVMASRFAAAVAEGLGVSIGGLAEGVGKAAGGIGESLRKLFGD</sequence>
<dbReference type="EMBL" id="CP071060">
    <property type="protein sequence ID" value="QSI77079.1"/>
    <property type="molecule type" value="Genomic_DNA"/>
</dbReference>
<dbReference type="InterPro" id="IPR052894">
    <property type="entry name" value="AsmA-related"/>
</dbReference>
<evidence type="ECO:0000313" key="3">
    <source>
        <dbReference type="Proteomes" id="UP000663570"/>
    </source>
</evidence>
<proteinExistence type="predicted"/>